<name>V8NBF3_OPHHA</name>
<dbReference type="Proteomes" id="UP000018936">
    <property type="component" value="Unassembled WGS sequence"/>
</dbReference>
<reference evidence="1 2" key="1">
    <citation type="journal article" date="2013" name="Proc. Natl. Acad. Sci. U.S.A.">
        <title>The king cobra genome reveals dynamic gene evolution and adaptation in the snake venom system.</title>
        <authorList>
            <person name="Vonk F.J."/>
            <person name="Casewell N.R."/>
            <person name="Henkel C.V."/>
            <person name="Heimberg A.M."/>
            <person name="Jansen H.J."/>
            <person name="McCleary R.J."/>
            <person name="Kerkkamp H.M."/>
            <person name="Vos R.A."/>
            <person name="Guerreiro I."/>
            <person name="Calvete J.J."/>
            <person name="Wuster W."/>
            <person name="Woods A.E."/>
            <person name="Logan J.M."/>
            <person name="Harrison R.A."/>
            <person name="Castoe T.A."/>
            <person name="de Koning A.P."/>
            <person name="Pollock D.D."/>
            <person name="Yandell M."/>
            <person name="Calderon D."/>
            <person name="Renjifo C."/>
            <person name="Currier R.B."/>
            <person name="Salgado D."/>
            <person name="Pla D."/>
            <person name="Sanz L."/>
            <person name="Hyder A.S."/>
            <person name="Ribeiro J.M."/>
            <person name="Arntzen J.W."/>
            <person name="van den Thillart G.E."/>
            <person name="Boetzer M."/>
            <person name="Pirovano W."/>
            <person name="Dirks R.P."/>
            <person name="Spaink H.P."/>
            <person name="Duboule D."/>
            <person name="McGlinn E."/>
            <person name="Kini R.M."/>
            <person name="Richardson M.K."/>
        </authorList>
    </citation>
    <scope>NUCLEOTIDE SEQUENCE</scope>
    <source>
        <tissue evidence="1">Blood</tissue>
    </source>
</reference>
<protein>
    <submittedName>
        <fullName evidence="1">Uncharacterized protein</fullName>
    </submittedName>
</protein>
<proteinExistence type="predicted"/>
<evidence type="ECO:0000313" key="1">
    <source>
        <dbReference type="EMBL" id="ETE59420.1"/>
    </source>
</evidence>
<feature type="non-terminal residue" evidence="1">
    <location>
        <position position="1"/>
    </location>
</feature>
<evidence type="ECO:0000313" key="2">
    <source>
        <dbReference type="Proteomes" id="UP000018936"/>
    </source>
</evidence>
<gene>
    <name evidence="1" type="ORF">L345_14851</name>
</gene>
<dbReference type="EMBL" id="AZIM01005586">
    <property type="protein sequence ID" value="ETE59420.1"/>
    <property type="molecule type" value="Genomic_DNA"/>
</dbReference>
<keyword evidence="2" id="KW-1185">Reference proteome</keyword>
<sequence>MQFDHTMNNDIQHRLGLDPDDLRPLCRPKKRWMDHIKEDIKCMGNWASPLKMPW</sequence>
<accession>V8NBF3</accession>
<dbReference type="AlphaFoldDB" id="V8NBF3"/>
<organism evidence="1 2">
    <name type="scientific">Ophiophagus hannah</name>
    <name type="common">King cobra</name>
    <name type="synonym">Naja hannah</name>
    <dbReference type="NCBI Taxonomy" id="8665"/>
    <lineage>
        <taxon>Eukaryota</taxon>
        <taxon>Metazoa</taxon>
        <taxon>Chordata</taxon>
        <taxon>Craniata</taxon>
        <taxon>Vertebrata</taxon>
        <taxon>Euteleostomi</taxon>
        <taxon>Lepidosauria</taxon>
        <taxon>Squamata</taxon>
        <taxon>Bifurcata</taxon>
        <taxon>Unidentata</taxon>
        <taxon>Episquamata</taxon>
        <taxon>Toxicofera</taxon>
        <taxon>Serpentes</taxon>
        <taxon>Colubroidea</taxon>
        <taxon>Elapidae</taxon>
        <taxon>Elapinae</taxon>
        <taxon>Ophiophagus</taxon>
    </lineage>
</organism>
<comment type="caution">
    <text evidence="1">The sequence shown here is derived from an EMBL/GenBank/DDBJ whole genome shotgun (WGS) entry which is preliminary data.</text>
</comment>